<evidence type="ECO:0000313" key="3">
    <source>
        <dbReference type="Proteomes" id="UP000190797"/>
    </source>
</evidence>
<dbReference type="STRING" id="1909395.BKM31_39075"/>
<dbReference type="GO" id="GO:0016747">
    <property type="term" value="F:acyltransferase activity, transferring groups other than amino-acyl groups"/>
    <property type="evidence" value="ECO:0007669"/>
    <property type="project" value="InterPro"/>
</dbReference>
<gene>
    <name evidence="2" type="ORF">BKM31_39075</name>
</gene>
<organism evidence="2 3">
    <name type="scientific">[Actinomadura] parvosata subsp. kistnae</name>
    <dbReference type="NCBI Taxonomy" id="1909395"/>
    <lineage>
        <taxon>Bacteria</taxon>
        <taxon>Bacillati</taxon>
        <taxon>Actinomycetota</taxon>
        <taxon>Actinomycetes</taxon>
        <taxon>Streptosporangiales</taxon>
        <taxon>Streptosporangiaceae</taxon>
        <taxon>Nonomuraea</taxon>
    </lineage>
</organism>
<evidence type="ECO:0000313" key="2">
    <source>
        <dbReference type="EMBL" id="AQZ66655.1"/>
    </source>
</evidence>
<name>A0A1V0A8X9_9ACTN</name>
<keyword evidence="3" id="KW-1185">Reference proteome</keyword>
<dbReference type="InterPro" id="IPR027365">
    <property type="entry name" value="GNAT_acetyltra_YdfB-like"/>
</dbReference>
<protein>
    <recommendedName>
        <fullName evidence="1">N-acetyltransferase domain-containing protein</fullName>
    </recommendedName>
</protein>
<dbReference type="AlphaFoldDB" id="A0A1V0A8X9"/>
<proteinExistence type="predicted"/>
<evidence type="ECO:0000259" key="1">
    <source>
        <dbReference type="PROSITE" id="PS51186"/>
    </source>
</evidence>
<dbReference type="Pfam" id="PF12746">
    <property type="entry name" value="GNAT_acetyltran"/>
    <property type="match status" value="1"/>
</dbReference>
<dbReference type="InterPro" id="IPR016181">
    <property type="entry name" value="Acyl_CoA_acyltransferase"/>
</dbReference>
<dbReference type="SUPFAM" id="SSF55729">
    <property type="entry name" value="Acyl-CoA N-acyltransferases (Nat)"/>
    <property type="match status" value="1"/>
</dbReference>
<dbReference type="EMBL" id="CP017717">
    <property type="protein sequence ID" value="AQZ66655.1"/>
    <property type="molecule type" value="Genomic_DNA"/>
</dbReference>
<reference evidence="3" key="1">
    <citation type="journal article" date="2017" name="Med. Chem. Commun.">
        <title>Nonomuraea sp. ATCC 55076 harbours the largest actinomycete chromosome to date and the kistamicin biosynthetic gene cluster.</title>
        <authorList>
            <person name="Nazari B."/>
            <person name="Forneris C.C."/>
            <person name="Gibson M.I."/>
            <person name="Moon K."/>
            <person name="Schramma K.R."/>
            <person name="Seyedsayamdost M.R."/>
        </authorList>
    </citation>
    <scope>NUCLEOTIDE SEQUENCE [LARGE SCALE GENOMIC DNA]</scope>
    <source>
        <strain evidence="3">ATCC 55076</strain>
    </source>
</reference>
<dbReference type="OrthoDB" id="4824241at2"/>
<dbReference type="KEGG" id="noa:BKM31_39075"/>
<dbReference type="Gene3D" id="3.40.630.30">
    <property type="match status" value="1"/>
</dbReference>
<sequence>MWAGLTRTPVPFPRPGEVRVVLSPDSRLCPPGWAGVVVLDGGVLCTAPSPALAEALRGRLAAGADPARLPAEEVLGPAALAYLDAADFLPAHGEDVRAVPPDHADVLALLGSVPADEAAECGLDEVESEMYVVRDGPEVVAAAGYRTWVGTAAHLSVLTAPGRRGHGLARAVASAAVADALASGLLPQWRARVAPSRRVARALGFREYGEQLSLRLDP</sequence>
<dbReference type="PROSITE" id="PS51186">
    <property type="entry name" value="GNAT"/>
    <property type="match status" value="1"/>
</dbReference>
<dbReference type="Proteomes" id="UP000190797">
    <property type="component" value="Chromosome"/>
</dbReference>
<dbReference type="InterPro" id="IPR000182">
    <property type="entry name" value="GNAT_dom"/>
</dbReference>
<feature type="domain" description="N-acetyltransferase" evidence="1">
    <location>
        <begin position="94"/>
        <end position="218"/>
    </location>
</feature>
<accession>A0A1V0A8X9</accession>